<feature type="non-terminal residue" evidence="1">
    <location>
        <position position="157"/>
    </location>
</feature>
<comment type="caution">
    <text evidence="1">The sequence shown here is derived from an EMBL/GenBank/DDBJ whole genome shotgun (WGS) entry which is preliminary data.</text>
</comment>
<reference evidence="1" key="1">
    <citation type="journal article" date="2019" name="Sci. Rep.">
        <title>Draft genome of Tanacetum cinerariifolium, the natural source of mosquito coil.</title>
        <authorList>
            <person name="Yamashiro T."/>
            <person name="Shiraishi A."/>
            <person name="Satake H."/>
            <person name="Nakayama K."/>
        </authorList>
    </citation>
    <scope>NUCLEOTIDE SEQUENCE</scope>
</reference>
<name>A0A699IAS5_TANCI</name>
<evidence type="ECO:0000313" key="1">
    <source>
        <dbReference type="EMBL" id="GEZ33313.1"/>
    </source>
</evidence>
<protein>
    <submittedName>
        <fullName evidence="1">Uncharacterized protein</fullName>
    </submittedName>
</protein>
<dbReference type="EMBL" id="BKCJ010266464">
    <property type="protein sequence ID" value="GEZ33313.1"/>
    <property type="molecule type" value="Genomic_DNA"/>
</dbReference>
<organism evidence="1">
    <name type="scientific">Tanacetum cinerariifolium</name>
    <name type="common">Dalmatian daisy</name>
    <name type="synonym">Chrysanthemum cinerariifolium</name>
    <dbReference type="NCBI Taxonomy" id="118510"/>
    <lineage>
        <taxon>Eukaryota</taxon>
        <taxon>Viridiplantae</taxon>
        <taxon>Streptophyta</taxon>
        <taxon>Embryophyta</taxon>
        <taxon>Tracheophyta</taxon>
        <taxon>Spermatophyta</taxon>
        <taxon>Magnoliopsida</taxon>
        <taxon>eudicotyledons</taxon>
        <taxon>Gunneridae</taxon>
        <taxon>Pentapetalae</taxon>
        <taxon>asterids</taxon>
        <taxon>campanulids</taxon>
        <taxon>Asterales</taxon>
        <taxon>Asteraceae</taxon>
        <taxon>Asteroideae</taxon>
        <taxon>Anthemideae</taxon>
        <taxon>Anthemidinae</taxon>
        <taxon>Tanacetum</taxon>
    </lineage>
</organism>
<sequence>MPVALLLAVCSGSHQIDLINCSSMEDDYSDGCYGLMHSLWVCVALINVCLGWVRIVEVAACMVAVGSHVQRCTHHDLVIIDIKTFLSLDRVICSSWYDHGWCGLYDVGWNASFDVHGVFKRCLTAMEVFISGMKFGFMTDSKLKCTYTGANTDSGIN</sequence>
<gene>
    <name evidence="1" type="ORF">Tci_505286</name>
</gene>
<proteinExistence type="predicted"/>
<accession>A0A699IAS5</accession>
<dbReference type="AlphaFoldDB" id="A0A699IAS5"/>